<dbReference type="AlphaFoldDB" id="A0A1W1US13"/>
<dbReference type="InterPro" id="IPR006626">
    <property type="entry name" value="PbH1"/>
</dbReference>
<dbReference type="Proteomes" id="UP000192582">
    <property type="component" value="Unassembled WGS sequence"/>
</dbReference>
<dbReference type="RefSeq" id="WP_084046611.1">
    <property type="nucleotide sequence ID" value="NZ_FWWU01000007.1"/>
</dbReference>
<gene>
    <name evidence="2" type="ORF">SAMN00790413_04926</name>
</gene>
<accession>A0A1W1US13</accession>
<dbReference type="InterPro" id="IPR011050">
    <property type="entry name" value="Pectin_lyase_fold/virulence"/>
</dbReference>
<dbReference type="SUPFAM" id="SSF51126">
    <property type="entry name" value="Pectin lyase-like"/>
    <property type="match status" value="1"/>
</dbReference>
<name>A0A1W1US13_9DEIO</name>
<protein>
    <submittedName>
        <fullName evidence="2">Right handed beta helix region</fullName>
    </submittedName>
</protein>
<sequence length="933" mass="93138">MNGREIRPPRRGHLGLGTVLGLGLLLGCAPPAPPVAVTPPPTASQPTPAAPAPTETPVHPDVPLARALGLVEIHFDHVGSDDMAASAQTLPVSGISGQALNTPGTGIQLQLASRGSFTTGTRGAGGLRYLYATFRVRNADGSGVPYSSSRQNLTFVAASTPSTIGETPLSTFKKFDGTAANAALAPQVLPTHGMTLDPLNGQPALLPGGEDFQIFTESEVDPTRFQTPTTAAALGVTRLFPYGFVVRNVGTAANRTLPASPGAAQFDGVVTFAVKVPLQASASDDPFSFSMMFQAVDDPNTRVTESVEEQALGSQVAARATALGSAEVAALCGTPLTGPRLKFIPSVTTAGNTARLARLGGNFVLTGPAPVLNTVGNTGLNVAATDGFLSRVQAVAVAGQTTPSLTFSAPATSTRGGDVTAQPDGSFSFNPKVGDGNVTDTIDYSVSDGNCTTPTGVLQTKVNVGQRVWYVKNDAAAPGDGRRSAPLTTLSAAQSVSGPNDILYVYTGNGTASGQNAGITLQAGQKLIGQGVALTVPLGAGTTTIEPAGARPMVGNAAGAGVTLATNNTVSGLNVSGTTGGLRGTNFGTLTANLGTVSASAGPALALDTGTLDATTVRLDAANPVAGGAGVSLTGVGGTLSVTGTGTADSGGTVTASGTGYQIKPGAAALQFTLDRVKVQNSGTGLSFRTEASDSGRVSLTVRNSTFEGNGSAGIELLPDGSGSNLFTLTGNTIRNTTGSTGLAYRAQHAPGSSVDQGRITGNTVNLATTGSGNGMTVSVQGGGAARFLLENNTINGYSLYGLSLSAQGGSAGSAGRLDATLRGNTVSTPAAALPLDGVNLLSGAADGEQNTLCANLDNNHVSGNPDPGAVTSGVVLRQRSGTTFVLPGLTGSGTNASNVQSFISSRNNGASVRTRSSATLNAQAGTCVEPSF</sequence>
<organism evidence="2 3">
    <name type="scientific">Deinococcus hopiensis KR-140</name>
    <dbReference type="NCBI Taxonomy" id="695939"/>
    <lineage>
        <taxon>Bacteria</taxon>
        <taxon>Thermotogati</taxon>
        <taxon>Deinococcota</taxon>
        <taxon>Deinococci</taxon>
        <taxon>Deinococcales</taxon>
        <taxon>Deinococcaceae</taxon>
        <taxon>Deinococcus</taxon>
    </lineage>
</organism>
<dbReference type="PROSITE" id="PS51257">
    <property type="entry name" value="PROKAR_LIPOPROTEIN"/>
    <property type="match status" value="1"/>
</dbReference>
<feature type="region of interest" description="Disordered" evidence="1">
    <location>
        <begin position="36"/>
        <end position="60"/>
    </location>
</feature>
<evidence type="ECO:0000313" key="3">
    <source>
        <dbReference type="Proteomes" id="UP000192582"/>
    </source>
</evidence>
<feature type="compositionally biased region" description="Pro residues" evidence="1">
    <location>
        <begin position="36"/>
        <end position="51"/>
    </location>
</feature>
<dbReference type="EMBL" id="FWWU01000007">
    <property type="protein sequence ID" value="SMB83892.1"/>
    <property type="molecule type" value="Genomic_DNA"/>
</dbReference>
<dbReference type="Gene3D" id="2.160.20.10">
    <property type="entry name" value="Single-stranded right-handed beta-helix, Pectin lyase-like"/>
    <property type="match status" value="1"/>
</dbReference>
<reference evidence="2 3" key="1">
    <citation type="submission" date="2017-04" db="EMBL/GenBank/DDBJ databases">
        <authorList>
            <person name="Afonso C.L."/>
            <person name="Miller P.J."/>
            <person name="Scott M.A."/>
            <person name="Spackman E."/>
            <person name="Goraichik I."/>
            <person name="Dimitrov K.M."/>
            <person name="Suarez D.L."/>
            <person name="Swayne D.E."/>
        </authorList>
    </citation>
    <scope>NUCLEOTIDE SEQUENCE [LARGE SCALE GENOMIC DNA]</scope>
    <source>
        <strain evidence="2 3">KR-140</strain>
    </source>
</reference>
<dbReference type="STRING" id="695939.SAMN00790413_04926"/>
<evidence type="ECO:0000256" key="1">
    <source>
        <dbReference type="SAM" id="MobiDB-lite"/>
    </source>
</evidence>
<proteinExistence type="predicted"/>
<dbReference type="SMART" id="SM00710">
    <property type="entry name" value="PbH1"/>
    <property type="match status" value="6"/>
</dbReference>
<dbReference type="OrthoDB" id="57300at2"/>
<keyword evidence="3" id="KW-1185">Reference proteome</keyword>
<evidence type="ECO:0000313" key="2">
    <source>
        <dbReference type="EMBL" id="SMB83892.1"/>
    </source>
</evidence>
<dbReference type="InterPro" id="IPR012334">
    <property type="entry name" value="Pectin_lyas_fold"/>
</dbReference>